<feature type="transmembrane region" description="Helical" evidence="4">
    <location>
        <begin position="116"/>
        <end position="142"/>
    </location>
</feature>
<dbReference type="GO" id="GO:0022857">
    <property type="term" value="F:transmembrane transporter activity"/>
    <property type="evidence" value="ECO:0007669"/>
    <property type="project" value="InterPro"/>
</dbReference>
<evidence type="ECO:0000313" key="6">
    <source>
        <dbReference type="EMBL" id="TXJ45369.1"/>
    </source>
</evidence>
<sequence>MTNKSMKNQILLTIILTLAASFIYAISSGIRNNYGIMFNAIIENTGLSYSYISLVLAFGQLFYGAIQPLCGITSKESSYAFALYGIITIIGSVISGSLCGKYKMKNVLGSFYGARVIIIILFLILPKTIFIIFGFAFLLGFTGISTVPPVSGIINLKYGAKSIATLYGIVFFIHQIGAFLGAYLGGVLFERFLSYNPIWIINIILCIFASTVSFMIKD</sequence>
<dbReference type="RefSeq" id="WP_147526020.1">
    <property type="nucleotide sequence ID" value="NZ_SAYG01000006.1"/>
</dbReference>
<evidence type="ECO:0000256" key="3">
    <source>
        <dbReference type="ARBA" id="ARBA00023136"/>
    </source>
</evidence>
<evidence type="ECO:0000256" key="4">
    <source>
        <dbReference type="SAM" id="Phobius"/>
    </source>
</evidence>
<name>A0A5C8F771_9SPIR</name>
<dbReference type="InterPro" id="IPR020846">
    <property type="entry name" value="MFS_dom"/>
</dbReference>
<evidence type="ECO:0000259" key="5">
    <source>
        <dbReference type="PROSITE" id="PS50850"/>
    </source>
</evidence>
<gene>
    <name evidence="6" type="ORF">EPJ70_02990</name>
</gene>
<protein>
    <recommendedName>
        <fullName evidence="5">Major facilitator superfamily (MFS) profile domain-containing protein</fullName>
    </recommendedName>
</protein>
<feature type="transmembrane region" description="Helical" evidence="4">
    <location>
        <begin position="163"/>
        <end position="185"/>
    </location>
</feature>
<dbReference type="Gene3D" id="1.20.1250.20">
    <property type="entry name" value="MFS general substrate transporter like domains"/>
    <property type="match status" value="1"/>
</dbReference>
<feature type="domain" description="Major facilitator superfamily (MFS) profile" evidence="5">
    <location>
        <begin position="13"/>
        <end position="218"/>
    </location>
</feature>
<dbReference type="EMBL" id="SAYG01000006">
    <property type="protein sequence ID" value="TXJ45369.1"/>
    <property type="molecule type" value="Genomic_DNA"/>
</dbReference>
<reference evidence="6 7" key="1">
    <citation type="journal article" date="1992" name="Lakartidningen">
        <title>[Penicillin V and not amoxicillin is the first choice preparation in acute otitis].</title>
        <authorList>
            <person name="Kamme C."/>
            <person name="Lundgren K."/>
            <person name="Prellner K."/>
        </authorList>
    </citation>
    <scope>NUCLEOTIDE SEQUENCE [LARGE SCALE GENOMIC DNA]</scope>
    <source>
        <strain evidence="6 7">PC3714II</strain>
    </source>
</reference>
<dbReference type="InterPro" id="IPR011701">
    <property type="entry name" value="MFS"/>
</dbReference>
<dbReference type="Pfam" id="PF07690">
    <property type="entry name" value="MFS_1"/>
    <property type="match status" value="1"/>
</dbReference>
<feature type="transmembrane region" description="Helical" evidence="4">
    <location>
        <begin position="49"/>
        <end position="66"/>
    </location>
</feature>
<keyword evidence="1 4" id="KW-0812">Transmembrane</keyword>
<dbReference type="PROSITE" id="PS50850">
    <property type="entry name" value="MFS"/>
    <property type="match status" value="1"/>
</dbReference>
<keyword evidence="3 4" id="KW-0472">Membrane</keyword>
<feature type="transmembrane region" description="Helical" evidence="4">
    <location>
        <begin position="78"/>
        <end position="96"/>
    </location>
</feature>
<dbReference type="SUPFAM" id="SSF103473">
    <property type="entry name" value="MFS general substrate transporter"/>
    <property type="match status" value="2"/>
</dbReference>
<accession>A0A5C8F771</accession>
<evidence type="ECO:0000256" key="1">
    <source>
        <dbReference type="ARBA" id="ARBA00022692"/>
    </source>
</evidence>
<evidence type="ECO:0000256" key="2">
    <source>
        <dbReference type="ARBA" id="ARBA00022989"/>
    </source>
</evidence>
<feature type="transmembrane region" description="Helical" evidence="4">
    <location>
        <begin position="197"/>
        <end position="216"/>
    </location>
</feature>
<organism evidence="6 7">
    <name type="scientific">Brachyspira aalborgi</name>
    <dbReference type="NCBI Taxonomy" id="29522"/>
    <lineage>
        <taxon>Bacteria</taxon>
        <taxon>Pseudomonadati</taxon>
        <taxon>Spirochaetota</taxon>
        <taxon>Spirochaetia</taxon>
        <taxon>Brachyspirales</taxon>
        <taxon>Brachyspiraceae</taxon>
        <taxon>Brachyspira</taxon>
    </lineage>
</organism>
<dbReference type="AlphaFoldDB" id="A0A5C8F771"/>
<keyword evidence="2 4" id="KW-1133">Transmembrane helix</keyword>
<evidence type="ECO:0000313" key="7">
    <source>
        <dbReference type="Proteomes" id="UP000324574"/>
    </source>
</evidence>
<dbReference type="Proteomes" id="UP000324574">
    <property type="component" value="Unassembled WGS sequence"/>
</dbReference>
<proteinExistence type="predicted"/>
<dbReference type="InterPro" id="IPR036259">
    <property type="entry name" value="MFS_trans_sf"/>
</dbReference>
<comment type="caution">
    <text evidence="6">The sequence shown here is derived from an EMBL/GenBank/DDBJ whole genome shotgun (WGS) entry which is preliminary data.</text>
</comment>